<dbReference type="InterPro" id="IPR009057">
    <property type="entry name" value="Homeodomain-like_sf"/>
</dbReference>
<dbReference type="SMR" id="Q84E47"/>
<dbReference type="GO" id="GO:0000976">
    <property type="term" value="F:transcription cis-regulatory region binding"/>
    <property type="evidence" value="ECO:0007669"/>
    <property type="project" value="TreeGrafter"/>
</dbReference>
<keyword evidence="3" id="KW-0804">Transcription</keyword>
<evidence type="ECO:0000259" key="5">
    <source>
        <dbReference type="PROSITE" id="PS50977"/>
    </source>
</evidence>
<evidence type="ECO:0000256" key="1">
    <source>
        <dbReference type="ARBA" id="ARBA00023015"/>
    </source>
</evidence>
<protein>
    <submittedName>
        <fullName evidence="6">Butyrolactone autoregulator receptor protein</fullName>
    </submittedName>
    <submittedName>
        <fullName evidence="7">Gamma-butyrolactone receptor protein</fullName>
    </submittedName>
</protein>
<dbReference type="Pfam" id="PF00440">
    <property type="entry name" value="TetR_N"/>
    <property type="match status" value="1"/>
</dbReference>
<dbReference type="PANTHER" id="PTHR30055:SF234">
    <property type="entry name" value="HTH-TYPE TRANSCRIPTIONAL REGULATOR BETI"/>
    <property type="match status" value="1"/>
</dbReference>
<dbReference type="GeneID" id="93733996"/>
<dbReference type="eggNOG" id="COG1309">
    <property type="taxonomic scope" value="Bacteria"/>
</dbReference>
<proteinExistence type="predicted"/>
<geneLocation type="plasmid" evidence="8 9">
    <name>pSCL4</name>
</geneLocation>
<dbReference type="KEGG" id="sclf:BB341_28665"/>
<dbReference type="SUPFAM" id="SSF48498">
    <property type="entry name" value="Tetracyclin repressor-like, C-terminal domain"/>
    <property type="match status" value="1"/>
</dbReference>
<reference evidence="8 9" key="3">
    <citation type="journal article" date="2010" name="Genome Biol. Evol.">
        <title>The sequence of a 1.8-mb bacterial linear plasmid reveals a rich evolutionary reservoir of secondary metabolic pathways.</title>
        <authorList>
            <person name="Medema M.H."/>
            <person name="Trefzer A."/>
            <person name="Kovalchuk A."/>
            <person name="van den Berg M."/>
            <person name="Mueller U."/>
            <person name="Heijne W."/>
            <person name="Wu L."/>
            <person name="Alam M.T."/>
            <person name="Ronning C.M."/>
            <person name="Nierman W.C."/>
            <person name="Bovenberg R.A.L."/>
            <person name="Breitling R."/>
            <person name="Takano E."/>
        </authorList>
    </citation>
    <scope>NUCLEOTIDE SEQUENCE [LARGE SCALE GENOMIC DNA]</scope>
    <source>
        <strain evidence="8">ATCC 27064</strain>
        <strain evidence="9">ATCC 27064 / DSM 738 / JCM 4710 / NBRC 13307 / NCIMB 12785 / NRRL 3585 / VKM Ac-602</strain>
        <plasmid evidence="8">pSCL4</plasmid>
    </source>
</reference>
<keyword evidence="1" id="KW-0805">Transcription regulation</keyword>
<evidence type="ECO:0000256" key="3">
    <source>
        <dbReference type="ARBA" id="ARBA00023163"/>
    </source>
</evidence>
<dbReference type="Proteomes" id="UP000002357">
    <property type="component" value="Plasmid pSCL4"/>
</dbReference>
<keyword evidence="8" id="KW-0614">Plasmid</keyword>
<organism evidence="6">
    <name type="scientific">Streptomyces clavuligerus</name>
    <dbReference type="NCBI Taxonomy" id="1901"/>
    <lineage>
        <taxon>Bacteria</taxon>
        <taxon>Bacillati</taxon>
        <taxon>Actinomycetota</taxon>
        <taxon>Actinomycetes</taxon>
        <taxon>Kitasatosporales</taxon>
        <taxon>Streptomycetaceae</taxon>
        <taxon>Streptomyces</taxon>
    </lineage>
</organism>
<gene>
    <name evidence="6" type="primary">scaR</name>
    <name evidence="7" type="synonym">brp</name>
    <name evidence="8" type="ORF">SCLAV_p0894</name>
</gene>
<keyword evidence="2 4" id="KW-0238">DNA-binding</keyword>
<accession>Q84E47</accession>
<dbReference type="PRINTS" id="PR00455">
    <property type="entry name" value="HTHTETR"/>
</dbReference>
<dbReference type="OrthoDB" id="3237195at2"/>
<reference evidence="6" key="1">
    <citation type="journal article" date="2004" name="Arch. Microbiol.">
        <title>Cloning and characterization of a gene encoding the gamma-butyrolactone autoregulator receptor from Streptomyces clavuligerus.</title>
        <authorList>
            <person name="Kim H.S."/>
            <person name="Lee Y.J."/>
            <person name="Lee C.K."/>
            <person name="Choi S.U."/>
            <person name="Yeo S.H."/>
            <person name="Hwang Y.I."/>
            <person name="Yu T.S."/>
            <person name="Kinoshita H."/>
            <person name="Nihira T."/>
        </authorList>
    </citation>
    <scope>NUCLEOTIDE SEQUENCE</scope>
</reference>
<feature type="domain" description="HTH tetR-type" evidence="5">
    <location>
        <begin position="8"/>
        <end position="68"/>
    </location>
</feature>
<dbReference type="GO" id="GO:0003700">
    <property type="term" value="F:DNA-binding transcription factor activity"/>
    <property type="evidence" value="ECO:0007669"/>
    <property type="project" value="TreeGrafter"/>
</dbReference>
<accession>D5SKD8</accession>
<dbReference type="EMBL" id="AJ833017">
    <property type="protein sequence ID" value="CAH55691.1"/>
    <property type="molecule type" value="Genomic_DNA"/>
</dbReference>
<evidence type="ECO:0000313" key="8">
    <source>
        <dbReference type="EMBL" id="EFG04381.2"/>
    </source>
</evidence>
<name>Q84E47_STRCL</name>
<reference evidence="7" key="2">
    <citation type="journal article" date="2005" name="Mol. Microbiol.">
        <title>Different proteins bind to the butyrolactone receptor protein ARE sequence located upstream of the regulatory ccaR gene of Streptomyces clavuligerus.</title>
        <authorList>
            <person name="Santamarta I."/>
            <person name="Perez-Redondo R."/>
            <person name="Lorenzana L.M."/>
            <person name="Martin J.F."/>
            <person name="Liras P."/>
        </authorList>
    </citation>
    <scope>NUCLEOTIDE SEQUENCE</scope>
    <source>
        <strain evidence="7">ATCC 27064</strain>
    </source>
</reference>
<evidence type="ECO:0000313" key="7">
    <source>
        <dbReference type="EMBL" id="CAH55691.1"/>
    </source>
</evidence>
<dbReference type="InterPro" id="IPR050109">
    <property type="entry name" value="HTH-type_TetR-like_transc_reg"/>
</dbReference>
<dbReference type="EMBL" id="CM000914">
    <property type="protein sequence ID" value="EFG04381.2"/>
    <property type="molecule type" value="Genomic_DNA"/>
</dbReference>
<dbReference type="PANTHER" id="PTHR30055">
    <property type="entry name" value="HTH-TYPE TRANSCRIPTIONAL REGULATOR RUTR"/>
    <property type="match status" value="1"/>
</dbReference>
<dbReference type="PROSITE" id="PS50977">
    <property type="entry name" value="HTH_TETR_2"/>
    <property type="match status" value="1"/>
</dbReference>
<keyword evidence="9" id="KW-1185">Reference proteome</keyword>
<evidence type="ECO:0000313" key="6">
    <source>
        <dbReference type="EMBL" id="BAC66444.1"/>
    </source>
</evidence>
<sequence>MARQERAIRTRRKILVVAASVFDQVGYEAATISDILDQSGLTKGALYFHFGSKEELAQAVLAEQVAALPPVPPQGLKLQEAIDEGMLLAHLLTGEHGDPIIQGSIRLTVDQGSSKDNLDRRVPMQGWIDHSLGLFSEARKNGEVLPHADLDSVSRLFAGCYTGVQVLSRIMTDRQDLAERMSDMYRNLMPALAVPSVLARLDFSTDRGALVYERVMRASQEQDEGAGYTVGV</sequence>
<dbReference type="AlphaFoldDB" id="Q84E47"/>
<dbReference type="InterPro" id="IPR023772">
    <property type="entry name" value="DNA-bd_HTH_TetR-type_CS"/>
</dbReference>
<feature type="DNA-binding region" description="H-T-H motif" evidence="4">
    <location>
        <begin position="31"/>
        <end position="50"/>
    </location>
</feature>
<dbReference type="InterPro" id="IPR001647">
    <property type="entry name" value="HTH_TetR"/>
</dbReference>
<dbReference type="SUPFAM" id="SSF46689">
    <property type="entry name" value="Homeodomain-like"/>
    <property type="match status" value="1"/>
</dbReference>
<evidence type="ECO:0000256" key="2">
    <source>
        <dbReference type="ARBA" id="ARBA00023125"/>
    </source>
</evidence>
<dbReference type="InterPro" id="IPR036271">
    <property type="entry name" value="Tet_transcr_reg_TetR-rel_C_sf"/>
</dbReference>
<dbReference type="EMBL" id="AB106894">
    <property type="protein sequence ID" value="BAC66444.1"/>
    <property type="molecule type" value="Genomic_DNA"/>
</dbReference>
<keyword evidence="6" id="KW-0675">Receptor</keyword>
<dbReference type="PROSITE" id="PS01081">
    <property type="entry name" value="HTH_TETR_1"/>
    <property type="match status" value="1"/>
</dbReference>
<evidence type="ECO:0000313" key="9">
    <source>
        <dbReference type="Proteomes" id="UP000002357"/>
    </source>
</evidence>
<dbReference type="RefSeq" id="WP_003963351.1">
    <property type="nucleotide sequence ID" value="NZ_CM000914.1"/>
</dbReference>
<dbReference type="NCBIfam" id="NF041196">
    <property type="entry name" value="ScbR_bind_reg"/>
    <property type="match status" value="1"/>
</dbReference>
<dbReference type="InterPro" id="IPR047923">
    <property type="entry name" value="ArpA-like"/>
</dbReference>
<evidence type="ECO:0000256" key="4">
    <source>
        <dbReference type="PROSITE-ProRule" id="PRU00335"/>
    </source>
</evidence>
<dbReference type="Gene3D" id="1.10.357.10">
    <property type="entry name" value="Tetracycline Repressor, domain 2"/>
    <property type="match status" value="1"/>
</dbReference>